<name>A0A917ZLJ1_9GAMM</name>
<evidence type="ECO:0000313" key="11">
    <source>
        <dbReference type="EMBL" id="GGO85265.1"/>
    </source>
</evidence>
<keyword evidence="3" id="KW-0964">Secreted</keyword>
<evidence type="ECO:0000256" key="7">
    <source>
        <dbReference type="ARBA" id="ARBA00023026"/>
    </source>
</evidence>
<dbReference type="Gene3D" id="2.150.10.10">
    <property type="entry name" value="Serralysin-like metalloprotease, C-terminal"/>
    <property type="match status" value="4"/>
</dbReference>
<reference evidence="11 12" key="1">
    <citation type="journal article" date="2014" name="Int. J. Syst. Evol. Microbiol.">
        <title>Complete genome sequence of Corynebacterium casei LMG S-19264T (=DSM 44701T), isolated from a smear-ripened cheese.</title>
        <authorList>
            <consortium name="US DOE Joint Genome Institute (JGI-PGF)"/>
            <person name="Walter F."/>
            <person name="Albersmeier A."/>
            <person name="Kalinowski J."/>
            <person name="Ruckert C."/>
        </authorList>
    </citation>
    <scope>NUCLEOTIDE SEQUENCE [LARGE SCALE GENOMIC DNA]</scope>
    <source>
        <strain evidence="11 12">CGMCC 1.7286</strain>
    </source>
</reference>
<dbReference type="PANTHER" id="PTHR38340:SF1">
    <property type="entry name" value="S-LAYER PROTEIN"/>
    <property type="match status" value="1"/>
</dbReference>
<keyword evidence="7" id="KW-0843">Virulence</keyword>
<evidence type="ECO:0000256" key="8">
    <source>
        <dbReference type="ARBA" id="ARBA00023136"/>
    </source>
</evidence>
<evidence type="ECO:0000256" key="4">
    <source>
        <dbReference type="ARBA" id="ARBA00022656"/>
    </source>
</evidence>
<comment type="caution">
    <text evidence="11">The sequence shown here is derived from an EMBL/GenBank/DDBJ whole genome shotgun (WGS) entry which is preliminary data.</text>
</comment>
<evidence type="ECO:0000313" key="12">
    <source>
        <dbReference type="Proteomes" id="UP000599578"/>
    </source>
</evidence>
<keyword evidence="6" id="KW-0106">Calcium</keyword>
<feature type="region of interest" description="Disordered" evidence="9">
    <location>
        <begin position="1262"/>
        <end position="1297"/>
    </location>
</feature>
<organism evidence="11 12">
    <name type="scientific">Marinobacterium nitratireducens</name>
    <dbReference type="NCBI Taxonomy" id="518897"/>
    <lineage>
        <taxon>Bacteria</taxon>
        <taxon>Pseudomonadati</taxon>
        <taxon>Pseudomonadota</taxon>
        <taxon>Gammaproteobacteria</taxon>
        <taxon>Oceanospirillales</taxon>
        <taxon>Oceanospirillaceae</taxon>
        <taxon>Marinobacterium</taxon>
    </lineage>
</organism>
<accession>A0A917ZLJ1</accession>
<evidence type="ECO:0000256" key="1">
    <source>
        <dbReference type="ARBA" id="ARBA00004370"/>
    </source>
</evidence>
<dbReference type="InterPro" id="IPR003995">
    <property type="entry name" value="RTX_toxin_determinant-A"/>
</dbReference>
<dbReference type="SUPFAM" id="SSF51120">
    <property type="entry name" value="beta-Roll"/>
    <property type="match status" value="5"/>
</dbReference>
<dbReference type="PANTHER" id="PTHR38340">
    <property type="entry name" value="S-LAYER PROTEIN"/>
    <property type="match status" value="1"/>
</dbReference>
<gene>
    <name evidence="11" type="ORF">GCM10011348_33420</name>
</gene>
<dbReference type="GO" id="GO:0090729">
    <property type="term" value="F:toxin activity"/>
    <property type="evidence" value="ECO:0007669"/>
    <property type="project" value="UniProtKB-KW"/>
</dbReference>
<evidence type="ECO:0000256" key="9">
    <source>
        <dbReference type="SAM" id="MobiDB-lite"/>
    </source>
</evidence>
<feature type="domain" description="Haemolysin-type calcium binding-related" evidence="10">
    <location>
        <begin position="1115"/>
        <end position="1157"/>
    </location>
</feature>
<sequence length="1438" mass="155088">MVDMTYDEIVSAVSAEWRAEFLKSSFEEHVADYVSRRKERSQEVYDDIVNKVGNYTVEDYVEFQEQMIGDFDWLTGEYSGSVVVDDLERDMGFYFDNIKEYVGLRLVELYGEELTAIGEAVEAEALQTIDNELALIDKDDHSVYIDDLKNSIESEKQDYQQQGESEREKSESNDELKKSLDEKQEGYKADAEAATAPTLEKVRKDVELELEKIAKEDLRNLIAELLGESAAEVSEEHFEVQCPDSHGKVDAWDSSTRSLLETYPVDTVVESISDASQNNTDRKNRLGVLVRNATASLISELEARLADLEAISEQEDPAQCQAGGQSDGKPGFGGAEEITSPLVIDLDNDGIETLSQAVFTYFDHDANGFAERTGWVAPDDGLLVMDLDGDGRINSGRELLGSNTLLPDGTYAQNGFEALAALDENLDGTLDALDSAFQELQVWQDLDSDARVDDGELMTLREAGLASISTQWQETRETDASGNEVRQRGSASGTDGGVVEIADVWFDIDPTLTITAERLALSDEIRALPNARGFGRVHNLDQAMARDPVLQAMVQGFVDEPDDRLRRAMLDDLIYQWTGVAGVDPYSRDPSRVYGHVMDARQLEALEALVGRDYLGTWCWGERDPNPHGRAAPVLIAQYEEFKAFVYGQLMAQSHYSEAFELIGIRYDVERRDFVPDLEAFSDYLKAALAEGQATDVVRTYGVLANLGLYSDRMEEAAGYLRGDVDLAPWLASNLVEGGDAADTLSASAGDDLIVGNGGDDRLFGKSGDDTYLFERGDGADLIYDSAGSDQLSFGQGVTAASLRITRNATALFITLLDEAGEPSGDRVQIDNVFDFDGSVREGAIESFAFSDGFRLSLPEILGRVEQSVTDQADTLYGTEQAEVFEARQGDDTLYGGAGDDVYRFAPGDGQDLIYENAGFDSIEFHGGIRPEDLRIERTGLQGEHVVLTRVDADGLPTGDRITVAMAYQDYRPSGNRVEQVRFVLADGSVETMALDELAGALGGTETDDLIHGFEVDETITGLAGADEIHGAGGDDWLFGGSGDDSLHGESGNDILVGGAGNDRLQGGAGDDVYRFGEGDGHDRVVNRDSYGVDVLEFDAAINPKKVRLLRVGDDLLISIDRNADSVQLDGYFSGDGVSSGALKEIRFADGSLLSVQDVMQLTLQATQGADYLEGFGSDDSIAARAGDDIVYGGSGNDLVSGDQGSDLLFGQNGNDMLFGEQGQDQLYGGLGDDLLEGGAEADRLFGGSGLDLLRGGDGEDSLSGGAHGDVLEGDNGDDFLAGDSGDDALEGGNGDDILRGGAGDDCLRGGAGNDTYEYARGDGHDRIETGGNDVSGQDRLALSGFEHAQLWLVQQQEGLLVSFAGADGSLLVEDWQPGASPLDEIEVAGMVAYGDDIERLVAAMAVFDAPDGAGEVIPQDVREQLQPVLASSWHPAG</sequence>
<keyword evidence="5" id="KW-0677">Repeat</keyword>
<evidence type="ECO:0000256" key="2">
    <source>
        <dbReference type="ARBA" id="ARBA00004613"/>
    </source>
</evidence>
<dbReference type="InterPro" id="IPR050557">
    <property type="entry name" value="RTX_toxin/Mannuronan_C5-epim"/>
</dbReference>
<dbReference type="GO" id="GO:0005509">
    <property type="term" value="F:calcium ion binding"/>
    <property type="evidence" value="ECO:0007669"/>
    <property type="project" value="InterPro"/>
</dbReference>
<evidence type="ECO:0000259" key="10">
    <source>
        <dbReference type="Pfam" id="PF06594"/>
    </source>
</evidence>
<feature type="compositionally biased region" description="Basic and acidic residues" evidence="9">
    <location>
        <begin position="155"/>
        <end position="191"/>
    </location>
</feature>
<dbReference type="GO" id="GO:0016020">
    <property type="term" value="C:membrane"/>
    <property type="evidence" value="ECO:0007669"/>
    <property type="project" value="UniProtKB-SubCell"/>
</dbReference>
<dbReference type="InterPro" id="IPR018511">
    <property type="entry name" value="Hemolysin-typ_Ca-bd_CS"/>
</dbReference>
<dbReference type="PRINTS" id="PR01488">
    <property type="entry name" value="RTXTOXINA"/>
</dbReference>
<dbReference type="InterPro" id="IPR010566">
    <property type="entry name" value="Haemolys_ca-bd"/>
</dbReference>
<keyword evidence="4" id="KW-0800">Toxin</keyword>
<dbReference type="PROSITE" id="PS00330">
    <property type="entry name" value="HEMOLYSIN_CALCIUM"/>
    <property type="match status" value="5"/>
</dbReference>
<dbReference type="Proteomes" id="UP000599578">
    <property type="component" value="Unassembled WGS sequence"/>
</dbReference>
<feature type="region of interest" description="Disordered" evidence="9">
    <location>
        <begin position="155"/>
        <end position="193"/>
    </location>
</feature>
<dbReference type="Pfam" id="PF06594">
    <property type="entry name" value="HCBP_related"/>
    <property type="match status" value="1"/>
</dbReference>
<feature type="region of interest" description="Disordered" evidence="9">
    <location>
        <begin position="470"/>
        <end position="494"/>
    </location>
</feature>
<dbReference type="PRINTS" id="PR00313">
    <property type="entry name" value="CABNDNGRPT"/>
</dbReference>
<evidence type="ECO:0000256" key="3">
    <source>
        <dbReference type="ARBA" id="ARBA00022525"/>
    </source>
</evidence>
<keyword evidence="8" id="KW-0472">Membrane</keyword>
<evidence type="ECO:0000256" key="5">
    <source>
        <dbReference type="ARBA" id="ARBA00022737"/>
    </source>
</evidence>
<comment type="subcellular location">
    <subcellularLocation>
        <location evidence="1">Membrane</location>
    </subcellularLocation>
    <subcellularLocation>
        <location evidence="2">Secreted</location>
    </subcellularLocation>
</comment>
<keyword evidence="12" id="KW-1185">Reference proteome</keyword>
<evidence type="ECO:0000256" key="6">
    <source>
        <dbReference type="ARBA" id="ARBA00022837"/>
    </source>
</evidence>
<protein>
    <recommendedName>
        <fullName evidence="10">Haemolysin-type calcium binding-related domain-containing protein</fullName>
    </recommendedName>
</protein>
<dbReference type="Pfam" id="PF00353">
    <property type="entry name" value="HemolysinCabind"/>
    <property type="match status" value="9"/>
</dbReference>
<feature type="region of interest" description="Disordered" evidence="9">
    <location>
        <begin position="314"/>
        <end position="334"/>
    </location>
</feature>
<dbReference type="GO" id="GO:0005576">
    <property type="term" value="C:extracellular region"/>
    <property type="evidence" value="ECO:0007669"/>
    <property type="project" value="UniProtKB-SubCell"/>
</dbReference>
<dbReference type="InterPro" id="IPR001343">
    <property type="entry name" value="Hemolysn_Ca-bd"/>
</dbReference>
<proteinExistence type="predicted"/>
<dbReference type="EMBL" id="BMLT01000008">
    <property type="protein sequence ID" value="GGO85265.1"/>
    <property type="molecule type" value="Genomic_DNA"/>
</dbReference>
<dbReference type="InterPro" id="IPR011049">
    <property type="entry name" value="Serralysin-like_metalloprot_C"/>
</dbReference>